<evidence type="ECO:0000313" key="2">
    <source>
        <dbReference type="Proteomes" id="UP000215005"/>
    </source>
</evidence>
<dbReference type="AlphaFoldDB" id="A0A223S7I7"/>
<organism evidence="1 2">
    <name type="scientific">Nocardiopsis gilva YIM 90087</name>
    <dbReference type="NCBI Taxonomy" id="1235441"/>
    <lineage>
        <taxon>Bacteria</taxon>
        <taxon>Bacillati</taxon>
        <taxon>Actinomycetota</taxon>
        <taxon>Actinomycetes</taxon>
        <taxon>Streptosporangiales</taxon>
        <taxon>Nocardiopsidaceae</taxon>
        <taxon>Nocardiopsis</taxon>
    </lineage>
</organism>
<dbReference type="Proteomes" id="UP000215005">
    <property type="component" value="Chromosome"/>
</dbReference>
<protein>
    <submittedName>
        <fullName evidence="1">Uncharacterized protein</fullName>
    </submittedName>
</protein>
<name>A0A223S7I7_9ACTN</name>
<evidence type="ECO:0000313" key="1">
    <source>
        <dbReference type="EMBL" id="ASU84078.1"/>
    </source>
</evidence>
<accession>A0A223S7I7</accession>
<dbReference type="EMBL" id="CP022753">
    <property type="protein sequence ID" value="ASU84078.1"/>
    <property type="molecule type" value="Genomic_DNA"/>
</dbReference>
<proteinExistence type="predicted"/>
<reference evidence="1 2" key="1">
    <citation type="submission" date="2017-08" db="EMBL/GenBank/DDBJ databases">
        <title>The complete genome sequence of Nocardiopsis gilva YIM 90087.</title>
        <authorList>
            <person name="Yin M."/>
            <person name="Tang S."/>
        </authorList>
    </citation>
    <scope>NUCLEOTIDE SEQUENCE [LARGE SCALE GENOMIC DNA]</scope>
    <source>
        <strain evidence="1 2">YIM 90087</strain>
    </source>
</reference>
<sequence>MLLGELVDLGGQPARGASECFRSIRFVPRRVPFFAAPAAWEWARTLVESMRCQVPSRHQRRWRPAAVSQGL</sequence>
<dbReference type="KEGG" id="ngv:CDO52_15935"/>
<keyword evidence="2" id="KW-1185">Reference proteome</keyword>
<gene>
    <name evidence="1" type="ORF">CDO52_15935</name>
</gene>